<accession>A2G132</accession>
<feature type="domain" description="FAD-dependent urate hydroxylase HpyO/Asp monooxygenase CreE-like FAD/NAD(P)-binding" evidence="1">
    <location>
        <begin position="8"/>
        <end position="131"/>
    </location>
</feature>
<dbReference type="InterPro" id="IPR038732">
    <property type="entry name" value="HpyO/CreE_NAD-binding"/>
</dbReference>
<dbReference type="eggNOG" id="ENOG502SWAJ">
    <property type="taxonomic scope" value="Eukaryota"/>
</dbReference>
<dbReference type="KEGG" id="tva:4746800"/>
<protein>
    <recommendedName>
        <fullName evidence="1">FAD-dependent urate hydroxylase HpyO/Asp monooxygenase CreE-like FAD/NAD(P)-binding domain-containing protein</fullName>
    </recommendedName>
</protein>
<dbReference type="InParanoid" id="A2G132"/>
<organism evidence="2 3">
    <name type="scientific">Trichomonas vaginalis (strain ATCC PRA-98 / G3)</name>
    <dbReference type="NCBI Taxonomy" id="412133"/>
    <lineage>
        <taxon>Eukaryota</taxon>
        <taxon>Metamonada</taxon>
        <taxon>Parabasalia</taxon>
        <taxon>Trichomonadida</taxon>
        <taxon>Trichomonadidae</taxon>
        <taxon>Trichomonas</taxon>
    </lineage>
</organism>
<sequence length="158" mass="17522">MPSPKTIVIVGGGPRGVSVLERLVAILNSRRNVEELTIKLIDRIQPGAGAIWETSQTRVLCMNTLADAVTLFTEPGSTISAPIEPGPTLYQWIKATLYKSYNDDQNILTSFAEELHELRPESHPSRALYGDILIGFTQVKAKSHHLYILKKSKHCSKI</sequence>
<reference evidence="2" key="1">
    <citation type="submission" date="2006-10" db="EMBL/GenBank/DDBJ databases">
        <authorList>
            <person name="Amadeo P."/>
            <person name="Zhao Q."/>
            <person name="Wortman J."/>
            <person name="Fraser-Liggett C."/>
            <person name="Carlton J."/>
        </authorList>
    </citation>
    <scope>NUCLEOTIDE SEQUENCE</scope>
    <source>
        <strain evidence="2">G3</strain>
    </source>
</reference>
<dbReference type="Pfam" id="PF13454">
    <property type="entry name" value="NAD_binding_9"/>
    <property type="match status" value="1"/>
</dbReference>
<dbReference type="STRING" id="5722.A2G132"/>
<gene>
    <name evidence="2" type="ORF">TVAG_442380</name>
</gene>
<dbReference type="EMBL" id="DS114231">
    <property type="protein sequence ID" value="EAX89135.1"/>
    <property type="molecule type" value="Genomic_DNA"/>
</dbReference>
<dbReference type="Proteomes" id="UP000001542">
    <property type="component" value="Unassembled WGS sequence"/>
</dbReference>
<keyword evidence="3" id="KW-1185">Reference proteome</keyword>
<dbReference type="AlphaFoldDB" id="A2G132"/>
<evidence type="ECO:0000313" key="3">
    <source>
        <dbReference type="Proteomes" id="UP000001542"/>
    </source>
</evidence>
<reference evidence="2" key="2">
    <citation type="journal article" date="2007" name="Science">
        <title>Draft genome sequence of the sexually transmitted pathogen Trichomonas vaginalis.</title>
        <authorList>
            <person name="Carlton J.M."/>
            <person name="Hirt R.P."/>
            <person name="Silva J.C."/>
            <person name="Delcher A.L."/>
            <person name="Schatz M."/>
            <person name="Zhao Q."/>
            <person name="Wortman J.R."/>
            <person name="Bidwell S.L."/>
            <person name="Alsmark U.C.M."/>
            <person name="Besteiro S."/>
            <person name="Sicheritz-Ponten T."/>
            <person name="Noel C.J."/>
            <person name="Dacks J.B."/>
            <person name="Foster P.G."/>
            <person name="Simillion C."/>
            <person name="Van de Peer Y."/>
            <person name="Miranda-Saavedra D."/>
            <person name="Barton G.J."/>
            <person name="Westrop G.D."/>
            <person name="Mueller S."/>
            <person name="Dessi D."/>
            <person name="Fiori P.L."/>
            <person name="Ren Q."/>
            <person name="Paulsen I."/>
            <person name="Zhang H."/>
            <person name="Bastida-Corcuera F.D."/>
            <person name="Simoes-Barbosa A."/>
            <person name="Brown M.T."/>
            <person name="Hayes R.D."/>
            <person name="Mukherjee M."/>
            <person name="Okumura C.Y."/>
            <person name="Schneider R."/>
            <person name="Smith A.J."/>
            <person name="Vanacova S."/>
            <person name="Villalvazo M."/>
            <person name="Haas B.J."/>
            <person name="Pertea M."/>
            <person name="Feldblyum T.V."/>
            <person name="Utterback T.R."/>
            <person name="Shu C.L."/>
            <person name="Osoegawa K."/>
            <person name="de Jong P.J."/>
            <person name="Hrdy I."/>
            <person name="Horvathova L."/>
            <person name="Zubacova Z."/>
            <person name="Dolezal P."/>
            <person name="Malik S.B."/>
            <person name="Logsdon J.M. Jr."/>
            <person name="Henze K."/>
            <person name="Gupta A."/>
            <person name="Wang C.C."/>
            <person name="Dunne R.L."/>
            <person name="Upcroft J.A."/>
            <person name="Upcroft P."/>
            <person name="White O."/>
            <person name="Salzberg S.L."/>
            <person name="Tang P."/>
            <person name="Chiu C.-H."/>
            <person name="Lee Y.-S."/>
            <person name="Embley T.M."/>
            <person name="Coombs G.H."/>
            <person name="Mottram J.C."/>
            <person name="Tachezy J."/>
            <person name="Fraser-Liggett C.M."/>
            <person name="Johnson P.J."/>
        </authorList>
    </citation>
    <scope>NUCLEOTIDE SEQUENCE [LARGE SCALE GENOMIC DNA]</scope>
    <source>
        <strain evidence="2">G3</strain>
    </source>
</reference>
<evidence type="ECO:0000313" key="2">
    <source>
        <dbReference type="EMBL" id="EAX89135.1"/>
    </source>
</evidence>
<proteinExistence type="predicted"/>
<dbReference type="OrthoDB" id="5185064at2759"/>
<dbReference type="VEuPathDB" id="TrichDB:TVAGG3_0804900"/>
<name>A2G132_TRIV3</name>
<evidence type="ECO:0000259" key="1">
    <source>
        <dbReference type="Pfam" id="PF13454"/>
    </source>
</evidence>